<keyword evidence="5" id="KW-1185">Reference proteome</keyword>
<proteinExistence type="predicted"/>
<dbReference type="PROSITE" id="PS50297">
    <property type="entry name" value="ANK_REP_REGION"/>
    <property type="match status" value="2"/>
</dbReference>
<dbReference type="InterPro" id="IPR051165">
    <property type="entry name" value="Multifunctional_ANK_Repeat"/>
</dbReference>
<dbReference type="Pfam" id="PF12796">
    <property type="entry name" value="Ank_2"/>
    <property type="match status" value="2"/>
</dbReference>
<feature type="repeat" description="ANK" evidence="3">
    <location>
        <begin position="96"/>
        <end position="128"/>
    </location>
</feature>
<keyword evidence="1" id="KW-0677">Repeat</keyword>
<keyword evidence="2 3" id="KW-0040">ANK repeat</keyword>
<feature type="repeat" description="ANK" evidence="3">
    <location>
        <begin position="1"/>
        <end position="31"/>
    </location>
</feature>
<dbReference type="PANTHER" id="PTHR24123">
    <property type="entry name" value="ANKYRIN REPEAT-CONTAINING"/>
    <property type="match status" value="1"/>
</dbReference>
<name>A0A6J8A7C6_MYTCO</name>
<evidence type="ECO:0000256" key="2">
    <source>
        <dbReference type="ARBA" id="ARBA00023043"/>
    </source>
</evidence>
<dbReference type="PANTHER" id="PTHR24123:SF33">
    <property type="entry name" value="PROTEIN HOS4"/>
    <property type="match status" value="1"/>
</dbReference>
<dbReference type="AlphaFoldDB" id="A0A6J8A7C6"/>
<dbReference type="InterPro" id="IPR002110">
    <property type="entry name" value="Ankyrin_rpt"/>
</dbReference>
<dbReference type="EMBL" id="CACVKT020000754">
    <property type="protein sequence ID" value="CAC5362730.1"/>
    <property type="molecule type" value="Genomic_DNA"/>
</dbReference>
<protein>
    <submittedName>
        <fullName evidence="4">Uncharacterized protein</fullName>
    </submittedName>
</protein>
<sequence>MSALRIACDLENVEIVDLLIKHKADINKSDLKRCSPLHQACNEEHEEIAHMLSGQKQIKGADVNKSSIFNSCEKGYLPIIKLLIKDGVDLNRTDSTGLTSLMIAFKHLHFAVVYLLIENGSDSNIFPEIWKTIKNRTNIDEVPYFSIACRHGHEQIVKIFMKHGSDLLILDMIGDSPIIYALEGEHENIAILLLDHLKELGYKTKIQILSMALARGFETLATILTEACVQINDFDCNGYNPLILGCQKVDELLVDRSLSLEAVVHEVMNTSLKMASTNGHWKIVE</sequence>
<dbReference type="OrthoDB" id="20872at2759"/>
<dbReference type="PROSITE" id="PS50088">
    <property type="entry name" value="ANK_REPEAT"/>
    <property type="match status" value="2"/>
</dbReference>
<dbReference type="SMART" id="SM00248">
    <property type="entry name" value="ANK"/>
    <property type="match status" value="6"/>
</dbReference>
<organism evidence="4 5">
    <name type="scientific">Mytilus coruscus</name>
    <name type="common">Sea mussel</name>
    <dbReference type="NCBI Taxonomy" id="42192"/>
    <lineage>
        <taxon>Eukaryota</taxon>
        <taxon>Metazoa</taxon>
        <taxon>Spiralia</taxon>
        <taxon>Lophotrochozoa</taxon>
        <taxon>Mollusca</taxon>
        <taxon>Bivalvia</taxon>
        <taxon>Autobranchia</taxon>
        <taxon>Pteriomorphia</taxon>
        <taxon>Mytilida</taxon>
        <taxon>Mytiloidea</taxon>
        <taxon>Mytilidae</taxon>
        <taxon>Mytilinae</taxon>
        <taxon>Mytilus</taxon>
    </lineage>
</organism>
<accession>A0A6J8A7C6</accession>
<dbReference type="Pfam" id="PF13637">
    <property type="entry name" value="Ank_4"/>
    <property type="match status" value="1"/>
</dbReference>
<dbReference type="Gene3D" id="1.25.40.20">
    <property type="entry name" value="Ankyrin repeat-containing domain"/>
    <property type="match status" value="2"/>
</dbReference>
<dbReference type="Proteomes" id="UP000507470">
    <property type="component" value="Unassembled WGS sequence"/>
</dbReference>
<evidence type="ECO:0000313" key="5">
    <source>
        <dbReference type="Proteomes" id="UP000507470"/>
    </source>
</evidence>
<dbReference type="InterPro" id="IPR036770">
    <property type="entry name" value="Ankyrin_rpt-contain_sf"/>
</dbReference>
<reference evidence="4 5" key="1">
    <citation type="submission" date="2020-06" db="EMBL/GenBank/DDBJ databases">
        <authorList>
            <person name="Li R."/>
            <person name="Bekaert M."/>
        </authorList>
    </citation>
    <scope>NUCLEOTIDE SEQUENCE [LARGE SCALE GENOMIC DNA]</scope>
    <source>
        <strain evidence="5">wild</strain>
    </source>
</reference>
<evidence type="ECO:0000256" key="1">
    <source>
        <dbReference type="ARBA" id="ARBA00022737"/>
    </source>
</evidence>
<evidence type="ECO:0000256" key="3">
    <source>
        <dbReference type="PROSITE-ProRule" id="PRU00023"/>
    </source>
</evidence>
<gene>
    <name evidence="4" type="ORF">MCOR_4404</name>
</gene>
<evidence type="ECO:0000313" key="4">
    <source>
        <dbReference type="EMBL" id="CAC5362730.1"/>
    </source>
</evidence>
<dbReference type="SUPFAM" id="SSF48403">
    <property type="entry name" value="Ankyrin repeat"/>
    <property type="match status" value="1"/>
</dbReference>